<name>A0A2I0AZ08_9ASPA</name>
<dbReference type="EMBL" id="KZ451935">
    <property type="protein sequence ID" value="PKA60782.1"/>
    <property type="molecule type" value="Genomic_DNA"/>
</dbReference>
<evidence type="ECO:0000313" key="2">
    <source>
        <dbReference type="EMBL" id="PKA60782.1"/>
    </source>
</evidence>
<keyword evidence="3" id="KW-1185">Reference proteome</keyword>
<feature type="region of interest" description="Disordered" evidence="1">
    <location>
        <begin position="56"/>
        <end position="75"/>
    </location>
</feature>
<evidence type="ECO:0000313" key="3">
    <source>
        <dbReference type="Proteomes" id="UP000236161"/>
    </source>
</evidence>
<proteinExistence type="predicted"/>
<accession>A0A2I0AZ08</accession>
<organism evidence="2 3">
    <name type="scientific">Apostasia shenzhenica</name>
    <dbReference type="NCBI Taxonomy" id="1088818"/>
    <lineage>
        <taxon>Eukaryota</taxon>
        <taxon>Viridiplantae</taxon>
        <taxon>Streptophyta</taxon>
        <taxon>Embryophyta</taxon>
        <taxon>Tracheophyta</taxon>
        <taxon>Spermatophyta</taxon>
        <taxon>Magnoliopsida</taxon>
        <taxon>Liliopsida</taxon>
        <taxon>Asparagales</taxon>
        <taxon>Orchidaceae</taxon>
        <taxon>Apostasioideae</taxon>
        <taxon>Apostasia</taxon>
    </lineage>
</organism>
<dbReference type="OrthoDB" id="71307at2759"/>
<feature type="compositionally biased region" description="Basic and acidic residues" evidence="1">
    <location>
        <begin position="22"/>
        <end position="31"/>
    </location>
</feature>
<sequence length="97" mass="10654">MEQYINVLSKSIPGWNVDNAGEDAKHNKDNDSPEEVVSNRSNSDVNLFLLNQLSSGTQRKLEDPSPTETQTTSGGLKLLEQGNVTFILDDFLALLSC</sequence>
<gene>
    <name evidence="2" type="ORF">AXF42_Ash006416</name>
</gene>
<evidence type="ECO:0000256" key="1">
    <source>
        <dbReference type="SAM" id="MobiDB-lite"/>
    </source>
</evidence>
<dbReference type="Proteomes" id="UP000236161">
    <property type="component" value="Unassembled WGS sequence"/>
</dbReference>
<dbReference type="AlphaFoldDB" id="A0A2I0AZ08"/>
<feature type="region of interest" description="Disordered" evidence="1">
    <location>
        <begin position="16"/>
        <end position="40"/>
    </location>
</feature>
<reference evidence="2 3" key="1">
    <citation type="journal article" date="2017" name="Nature">
        <title>The Apostasia genome and the evolution of orchids.</title>
        <authorList>
            <person name="Zhang G.Q."/>
            <person name="Liu K.W."/>
            <person name="Li Z."/>
            <person name="Lohaus R."/>
            <person name="Hsiao Y.Y."/>
            <person name="Niu S.C."/>
            <person name="Wang J.Y."/>
            <person name="Lin Y.C."/>
            <person name="Xu Q."/>
            <person name="Chen L.J."/>
            <person name="Yoshida K."/>
            <person name="Fujiwara S."/>
            <person name="Wang Z.W."/>
            <person name="Zhang Y.Q."/>
            <person name="Mitsuda N."/>
            <person name="Wang M."/>
            <person name="Liu G.H."/>
            <person name="Pecoraro L."/>
            <person name="Huang H.X."/>
            <person name="Xiao X.J."/>
            <person name="Lin M."/>
            <person name="Wu X.Y."/>
            <person name="Wu W.L."/>
            <person name="Chen Y.Y."/>
            <person name="Chang S.B."/>
            <person name="Sakamoto S."/>
            <person name="Ohme-Takagi M."/>
            <person name="Yagi M."/>
            <person name="Zeng S.J."/>
            <person name="Shen C.Y."/>
            <person name="Yeh C.M."/>
            <person name="Luo Y.B."/>
            <person name="Tsai W.C."/>
            <person name="Van de Peer Y."/>
            <person name="Liu Z.J."/>
        </authorList>
    </citation>
    <scope>NUCLEOTIDE SEQUENCE [LARGE SCALE GENOMIC DNA]</scope>
    <source>
        <strain evidence="3">cv. Shenzhen</strain>
        <tissue evidence="2">Stem</tissue>
    </source>
</reference>
<protein>
    <submittedName>
        <fullName evidence="2">Uncharacterized protein</fullName>
    </submittedName>
</protein>